<comment type="caution">
    <text evidence="1">The sequence shown here is derived from an EMBL/GenBank/DDBJ whole genome shotgun (WGS) entry which is preliminary data.</text>
</comment>
<gene>
    <name evidence="1" type="ORF">LCGC14_1862070</name>
</gene>
<protein>
    <submittedName>
        <fullName evidence="1">Uncharacterized protein</fullName>
    </submittedName>
</protein>
<organism evidence="1">
    <name type="scientific">marine sediment metagenome</name>
    <dbReference type="NCBI Taxonomy" id="412755"/>
    <lineage>
        <taxon>unclassified sequences</taxon>
        <taxon>metagenomes</taxon>
        <taxon>ecological metagenomes</taxon>
    </lineage>
</organism>
<dbReference type="EMBL" id="LAZR01018860">
    <property type="protein sequence ID" value="KKL94695.1"/>
    <property type="molecule type" value="Genomic_DNA"/>
</dbReference>
<name>A0A0F9ILM3_9ZZZZ</name>
<evidence type="ECO:0000313" key="1">
    <source>
        <dbReference type="EMBL" id="KKL94695.1"/>
    </source>
</evidence>
<sequence>MRDTLATGIEQGFRVYVPFAGTLTKAHCYIKTAPTGDTIEIDINKNGSSILSSVLSIAISGTSDSTASFSDATVAVDDYFTMDIDQVGSTIAGADIIVLLEIQEA</sequence>
<dbReference type="AlphaFoldDB" id="A0A0F9ILM3"/>
<reference evidence="1" key="1">
    <citation type="journal article" date="2015" name="Nature">
        <title>Complex archaea that bridge the gap between prokaryotes and eukaryotes.</title>
        <authorList>
            <person name="Spang A."/>
            <person name="Saw J.H."/>
            <person name="Jorgensen S.L."/>
            <person name="Zaremba-Niedzwiedzka K."/>
            <person name="Martijn J."/>
            <person name="Lind A.E."/>
            <person name="van Eijk R."/>
            <person name="Schleper C."/>
            <person name="Guy L."/>
            <person name="Ettema T.J."/>
        </authorList>
    </citation>
    <scope>NUCLEOTIDE SEQUENCE</scope>
</reference>
<accession>A0A0F9ILM3</accession>
<proteinExistence type="predicted"/>